<dbReference type="PRINTS" id="PR00469">
    <property type="entry name" value="PNDRDTASEII"/>
</dbReference>
<dbReference type="SUPFAM" id="SSF51905">
    <property type="entry name" value="FAD/NAD(P)-binding domain"/>
    <property type="match status" value="1"/>
</dbReference>
<comment type="similarity">
    <text evidence="2">Belongs to the flavin-dependent halogenase family. Bacterial tryptophan halogenase subfamily.</text>
</comment>
<dbReference type="PANTHER" id="PTHR43747">
    <property type="entry name" value="FAD-BINDING PROTEIN"/>
    <property type="match status" value="1"/>
</dbReference>
<dbReference type="InterPro" id="IPR036188">
    <property type="entry name" value="FAD/NAD-bd_sf"/>
</dbReference>
<proteinExistence type="inferred from homology"/>
<dbReference type="InterPro" id="IPR050816">
    <property type="entry name" value="Flavin-dep_Halogenase_NPB"/>
</dbReference>
<accession>A0ABS0XGM9</accession>
<evidence type="ECO:0000256" key="2">
    <source>
        <dbReference type="ARBA" id="ARBA00038396"/>
    </source>
</evidence>
<dbReference type="RefSeq" id="WP_190120301.1">
    <property type="nucleotide sequence ID" value="NZ_BMVR01000023.1"/>
</dbReference>
<evidence type="ECO:0000256" key="1">
    <source>
        <dbReference type="ARBA" id="ARBA00023002"/>
    </source>
</evidence>
<reference evidence="3 4" key="1">
    <citation type="submission" date="2020-12" db="EMBL/GenBank/DDBJ databases">
        <title>Streptomyces typhae sp. nov., a novel endophytic actinomycete isolated from the root of cattail pollen (Typha angustifolia L.).</title>
        <authorList>
            <person name="Peng C."/>
            <person name="Liu C."/>
        </authorList>
    </citation>
    <scope>NUCLEOTIDE SEQUENCE [LARGE SCALE GENOMIC DNA]</scope>
    <source>
        <strain evidence="3 4">JCM 4753</strain>
    </source>
</reference>
<evidence type="ECO:0000313" key="4">
    <source>
        <dbReference type="Proteomes" id="UP000634780"/>
    </source>
</evidence>
<dbReference type="Pfam" id="PF12831">
    <property type="entry name" value="FAD_oxidored"/>
    <property type="match status" value="1"/>
</dbReference>
<comment type="caution">
    <text evidence="3">The sequence shown here is derived from an EMBL/GenBank/DDBJ whole genome shotgun (WGS) entry which is preliminary data.</text>
</comment>
<sequence length="404" mass="42127">MPDSDVIVFGAGPAASAAALQAARSGLSVIMLDQSGFPGTHLPESWSGRSAALLTWLGVTGLGSALHGSTRVELVDSCSGFGLRLTLYSLKGPTAPASVRLDRNAFDQLMLDAAVTAGAEYRPGVSVESVTGVAGETTVTCTSASGVSTLTGRFAIDGSGKSAVIAHTQGTWEGGQSLDPRQAVFSHFVLDGPHRLVDPKGMTLIALDGGYAFVIPVGEQRVSVGVVAGAERSAPYGRELERLFHESVAQDPALAQMLAGARQVLPFIPALNQEFLCSRTAGDWFAVAGDAAGFLDPFFSTGVDLALATGVHAAETAHRVLSATSAGAREEAAGAHRRFVESQQETARSGSYDGHWNVLAPLRPVLADPHLPALVPLLSLLSRPQECGRPQDAVRSLRNSFQHL</sequence>
<evidence type="ECO:0000313" key="3">
    <source>
        <dbReference type="EMBL" id="MBJ3812380.1"/>
    </source>
</evidence>
<dbReference type="PANTHER" id="PTHR43747:SF5">
    <property type="entry name" value="FAD-BINDING DOMAIN-CONTAINING PROTEIN"/>
    <property type="match status" value="1"/>
</dbReference>
<dbReference type="EMBL" id="JAEKOZ010000036">
    <property type="protein sequence ID" value="MBJ3812380.1"/>
    <property type="molecule type" value="Genomic_DNA"/>
</dbReference>
<gene>
    <name evidence="3" type="ORF">JGB26_35755</name>
</gene>
<organism evidence="3 4">
    <name type="scientific">Streptomyces flavofungini</name>
    <dbReference type="NCBI Taxonomy" id="68200"/>
    <lineage>
        <taxon>Bacteria</taxon>
        <taxon>Bacillati</taxon>
        <taxon>Actinomycetota</taxon>
        <taxon>Actinomycetes</taxon>
        <taxon>Kitasatosporales</taxon>
        <taxon>Streptomycetaceae</taxon>
        <taxon>Streptomyces</taxon>
    </lineage>
</organism>
<keyword evidence="1" id="KW-0560">Oxidoreductase</keyword>
<dbReference type="Proteomes" id="UP000634780">
    <property type="component" value="Unassembled WGS sequence"/>
</dbReference>
<protein>
    <submittedName>
        <fullName evidence="3">NAD(P)/FAD-dependent oxidoreductase</fullName>
    </submittedName>
</protein>
<name>A0ABS0XGM9_9ACTN</name>
<dbReference type="Gene3D" id="3.50.50.60">
    <property type="entry name" value="FAD/NAD(P)-binding domain"/>
    <property type="match status" value="1"/>
</dbReference>
<keyword evidence="4" id="KW-1185">Reference proteome</keyword>